<dbReference type="SUPFAM" id="SSF53067">
    <property type="entry name" value="Actin-like ATPase domain"/>
    <property type="match status" value="2"/>
</dbReference>
<dbReference type="Gene3D" id="3.30.420.40">
    <property type="match status" value="2"/>
</dbReference>
<dbReference type="Gene3D" id="3.90.640.10">
    <property type="entry name" value="Actin, Chain A, domain 4"/>
    <property type="match status" value="1"/>
</dbReference>
<organism evidence="6 7">
    <name type="scientific">Actinocrispum wychmicini</name>
    <dbReference type="NCBI Taxonomy" id="1213861"/>
    <lineage>
        <taxon>Bacteria</taxon>
        <taxon>Bacillati</taxon>
        <taxon>Actinomycetota</taxon>
        <taxon>Actinomycetes</taxon>
        <taxon>Pseudonocardiales</taxon>
        <taxon>Pseudonocardiaceae</taxon>
        <taxon>Actinocrispum</taxon>
    </lineage>
</organism>
<dbReference type="RefSeq" id="WP_132125426.1">
    <property type="nucleotide sequence ID" value="NZ_SLWS01000016.1"/>
</dbReference>
<feature type="compositionally biased region" description="Low complexity" evidence="4">
    <location>
        <begin position="429"/>
        <end position="445"/>
    </location>
</feature>
<evidence type="ECO:0000313" key="7">
    <source>
        <dbReference type="Proteomes" id="UP000295680"/>
    </source>
</evidence>
<evidence type="ECO:0000256" key="5">
    <source>
        <dbReference type="SAM" id="Phobius"/>
    </source>
</evidence>
<dbReference type="PANTHER" id="PTHR42749:SF1">
    <property type="entry name" value="CELL SHAPE-DETERMINING PROTEIN MREB"/>
    <property type="match status" value="1"/>
</dbReference>
<dbReference type="EMBL" id="SLWS01000016">
    <property type="protein sequence ID" value="TCO48013.1"/>
    <property type="molecule type" value="Genomic_DNA"/>
</dbReference>
<keyword evidence="5" id="KW-1133">Transmembrane helix</keyword>
<keyword evidence="7" id="KW-1185">Reference proteome</keyword>
<sequence length="445" mass="46619">MPYVLGIDVGTSRTAAAVCRQTGSTWADAEIVQLGTHAPEVPTVLYFAADGGILVGDTAQQHAITDPANAARGFARRVGDDVPVMVGRETCAAEELTAVLVAWVVNTVNAAEGAAPQHIVLTHPAGWGGYRRRMLLRALRQANLDNVTLLPEPVAVGESHAAGHDVVAGQALAVYDLGAGSLSSAVVRRSPAGTFELLTSAESVEPNGGDSFDDIVFEHIRAVVEVDMTDPHVWTTLTRLRQMCTQAKEFLSTGGETSVREIRVTRTEFEDLIRPAVEAGIEELLRTIRSAPVPAEDLASVVITGGSASIPLVSELLTAQLRNRTVLAPDFTCARGAAIAARSLVPARRTEVVPVPAPATEPPPPDRPDVDLTPLDLPATRSFMRMIGVNRGVAGAAAGVVLAAGVALTFYLRPDAPSQPAPVHAVVASTSSTSTQTQQTGEGGR</sequence>
<dbReference type="InterPro" id="IPR013126">
    <property type="entry name" value="Hsp_70_fam"/>
</dbReference>
<evidence type="ECO:0000256" key="4">
    <source>
        <dbReference type="SAM" id="MobiDB-lite"/>
    </source>
</evidence>
<dbReference type="PANTHER" id="PTHR42749">
    <property type="entry name" value="CELL SHAPE-DETERMINING PROTEIN MREB"/>
    <property type="match status" value="1"/>
</dbReference>
<proteinExistence type="predicted"/>
<keyword evidence="5" id="KW-0812">Transmembrane</keyword>
<evidence type="ECO:0000256" key="2">
    <source>
        <dbReference type="ARBA" id="ARBA00022840"/>
    </source>
</evidence>
<keyword evidence="1" id="KW-0547">Nucleotide-binding</keyword>
<keyword evidence="3" id="KW-0143">Chaperone</keyword>
<feature type="region of interest" description="Disordered" evidence="4">
    <location>
        <begin position="421"/>
        <end position="445"/>
    </location>
</feature>
<reference evidence="6 7" key="1">
    <citation type="submission" date="2019-03" db="EMBL/GenBank/DDBJ databases">
        <title>Genomic Encyclopedia of Type Strains, Phase IV (KMG-IV): sequencing the most valuable type-strain genomes for metagenomic binning, comparative biology and taxonomic classification.</title>
        <authorList>
            <person name="Goeker M."/>
        </authorList>
    </citation>
    <scope>NUCLEOTIDE SEQUENCE [LARGE SCALE GENOMIC DNA]</scope>
    <source>
        <strain evidence="6 7">DSM 45934</strain>
    </source>
</reference>
<comment type="caution">
    <text evidence="6">The sequence shown here is derived from an EMBL/GenBank/DDBJ whole genome shotgun (WGS) entry which is preliminary data.</text>
</comment>
<dbReference type="GO" id="GO:0140662">
    <property type="term" value="F:ATP-dependent protein folding chaperone"/>
    <property type="evidence" value="ECO:0007669"/>
    <property type="project" value="InterPro"/>
</dbReference>
<evidence type="ECO:0000256" key="1">
    <source>
        <dbReference type="ARBA" id="ARBA00022741"/>
    </source>
</evidence>
<dbReference type="PRINTS" id="PR00301">
    <property type="entry name" value="HEATSHOCK70"/>
</dbReference>
<dbReference type="OrthoDB" id="9766019at2"/>
<dbReference type="GO" id="GO:0005524">
    <property type="term" value="F:ATP binding"/>
    <property type="evidence" value="ECO:0007669"/>
    <property type="project" value="UniProtKB-KW"/>
</dbReference>
<keyword evidence="2" id="KW-0067">ATP-binding</keyword>
<gene>
    <name evidence="6" type="ORF">EV192_11666</name>
</gene>
<accession>A0A4R2IRU0</accession>
<feature type="transmembrane region" description="Helical" evidence="5">
    <location>
        <begin position="392"/>
        <end position="412"/>
    </location>
</feature>
<dbReference type="Proteomes" id="UP000295680">
    <property type="component" value="Unassembled WGS sequence"/>
</dbReference>
<dbReference type="InterPro" id="IPR043129">
    <property type="entry name" value="ATPase_NBD"/>
</dbReference>
<keyword evidence="5" id="KW-0472">Membrane</keyword>
<name>A0A4R2IRU0_9PSEU</name>
<dbReference type="AlphaFoldDB" id="A0A4R2IRU0"/>
<protein>
    <submittedName>
        <fullName evidence="6">Hsp70 protein</fullName>
    </submittedName>
</protein>
<evidence type="ECO:0000256" key="3">
    <source>
        <dbReference type="ARBA" id="ARBA00023186"/>
    </source>
</evidence>
<dbReference type="Pfam" id="PF00012">
    <property type="entry name" value="HSP70"/>
    <property type="match status" value="2"/>
</dbReference>
<evidence type="ECO:0000313" key="6">
    <source>
        <dbReference type="EMBL" id="TCO48013.1"/>
    </source>
</evidence>